<reference evidence="3 4" key="1">
    <citation type="journal article" date="2017" name="Int. J. Parasitol.">
        <title>The genome of the protozoan parasite Cystoisospora suis and a reverse vaccinology approach to identify vaccine candidates.</title>
        <authorList>
            <person name="Palmieri N."/>
            <person name="Shrestha A."/>
            <person name="Ruttkowski B."/>
            <person name="Beck T."/>
            <person name="Vogl C."/>
            <person name="Tomley F."/>
            <person name="Blake D.P."/>
            <person name="Joachim A."/>
        </authorList>
    </citation>
    <scope>NUCLEOTIDE SEQUENCE [LARGE SCALE GENOMIC DNA]</scope>
    <source>
        <strain evidence="3 4">Wien I</strain>
    </source>
</reference>
<dbReference type="InterPro" id="IPR027417">
    <property type="entry name" value="P-loop_NTPase"/>
</dbReference>
<dbReference type="InterPro" id="IPR006073">
    <property type="entry name" value="GTP-bd"/>
</dbReference>
<evidence type="ECO:0000256" key="1">
    <source>
        <dbReference type="ARBA" id="ARBA00022741"/>
    </source>
</evidence>
<dbReference type="PROSITE" id="PS51710">
    <property type="entry name" value="G_OBG"/>
    <property type="match status" value="1"/>
</dbReference>
<gene>
    <name evidence="3" type="ORF">CSUI_008455</name>
</gene>
<accession>A0A2C6K981</accession>
<dbReference type="PANTHER" id="PTHR23305:SF1">
    <property type="entry name" value="OBG-TYPE G DOMAIN-CONTAINING PROTEIN"/>
    <property type="match status" value="1"/>
</dbReference>
<dbReference type="CDD" id="cd01899">
    <property type="entry name" value="Ygr210"/>
    <property type="match status" value="1"/>
</dbReference>
<dbReference type="InterPro" id="IPR012675">
    <property type="entry name" value="Beta-grasp_dom_sf"/>
</dbReference>
<dbReference type="RefSeq" id="XP_067919435.1">
    <property type="nucleotide sequence ID" value="XM_068068588.1"/>
</dbReference>
<dbReference type="PANTHER" id="PTHR23305">
    <property type="entry name" value="OBG GTPASE FAMILY"/>
    <property type="match status" value="1"/>
</dbReference>
<protein>
    <submittedName>
        <fullName evidence="3">Gtp binding protein</fullName>
    </submittedName>
</protein>
<evidence type="ECO:0000313" key="3">
    <source>
        <dbReference type="EMBL" id="PHJ17720.1"/>
    </source>
</evidence>
<dbReference type="Gene3D" id="3.40.50.300">
    <property type="entry name" value="P-loop containing nucleotide triphosphate hydrolases"/>
    <property type="match status" value="1"/>
</dbReference>
<keyword evidence="4" id="KW-1185">Reference proteome</keyword>
<dbReference type="VEuPathDB" id="ToxoDB:CSUI_008455"/>
<dbReference type="Gene3D" id="1.10.8.470">
    <property type="match status" value="1"/>
</dbReference>
<dbReference type="InterPro" id="IPR031167">
    <property type="entry name" value="G_OBG"/>
</dbReference>
<dbReference type="GO" id="GO:0005737">
    <property type="term" value="C:cytoplasm"/>
    <property type="evidence" value="ECO:0007669"/>
    <property type="project" value="TreeGrafter"/>
</dbReference>
<name>A0A2C6K981_9APIC</name>
<comment type="caution">
    <text evidence="3">The sequence shown here is derived from an EMBL/GenBank/DDBJ whole genome shotgun (WGS) entry which is preliminary data.</text>
</comment>
<dbReference type="EMBL" id="MIGC01004736">
    <property type="protein sequence ID" value="PHJ17720.1"/>
    <property type="molecule type" value="Genomic_DNA"/>
</dbReference>
<dbReference type="SUPFAM" id="SSF52540">
    <property type="entry name" value="P-loop containing nucleoside triphosphate hydrolases"/>
    <property type="match status" value="1"/>
</dbReference>
<dbReference type="InterPro" id="IPR013646">
    <property type="entry name" value="YGR210-like_G4"/>
</dbReference>
<evidence type="ECO:0000313" key="4">
    <source>
        <dbReference type="Proteomes" id="UP000221165"/>
    </source>
</evidence>
<dbReference type="Proteomes" id="UP000221165">
    <property type="component" value="Unassembled WGS sequence"/>
</dbReference>
<dbReference type="GeneID" id="94431799"/>
<dbReference type="InterPro" id="IPR012676">
    <property type="entry name" value="TGS-like"/>
</dbReference>
<dbReference type="GO" id="GO:0005525">
    <property type="term" value="F:GTP binding"/>
    <property type="evidence" value="ECO:0007669"/>
    <property type="project" value="InterPro"/>
</dbReference>
<dbReference type="SUPFAM" id="SSF81271">
    <property type="entry name" value="TGS-like"/>
    <property type="match status" value="1"/>
</dbReference>
<keyword evidence="1" id="KW-0547">Nucleotide-binding</keyword>
<organism evidence="3 4">
    <name type="scientific">Cystoisospora suis</name>
    <dbReference type="NCBI Taxonomy" id="483139"/>
    <lineage>
        <taxon>Eukaryota</taxon>
        <taxon>Sar</taxon>
        <taxon>Alveolata</taxon>
        <taxon>Apicomplexa</taxon>
        <taxon>Conoidasida</taxon>
        <taxon>Coccidia</taxon>
        <taxon>Eucoccidiorida</taxon>
        <taxon>Eimeriorina</taxon>
        <taxon>Sarcocystidae</taxon>
        <taxon>Cystoisospora</taxon>
    </lineage>
</organism>
<dbReference type="OrthoDB" id="545683at2759"/>
<evidence type="ECO:0000259" key="2">
    <source>
        <dbReference type="PROSITE" id="PS51710"/>
    </source>
</evidence>
<dbReference type="AlphaFoldDB" id="A0A2C6K981"/>
<proteinExistence type="predicted"/>
<feature type="domain" description="OBG-type G" evidence="2">
    <location>
        <begin position="6"/>
        <end position="303"/>
    </location>
</feature>
<dbReference type="Gene3D" id="3.10.20.30">
    <property type="match status" value="1"/>
</dbReference>
<dbReference type="Pfam" id="PF08438">
    <property type="entry name" value="YGR210-like_G4"/>
    <property type="match status" value="1"/>
</dbReference>
<dbReference type="Pfam" id="PF01926">
    <property type="entry name" value="MMR_HSR1"/>
    <property type="match status" value="1"/>
</dbReference>
<dbReference type="PRINTS" id="PR00326">
    <property type="entry name" value="GTP1OBG"/>
</dbReference>
<sequence>MGGSDFVIGCVGKPSAGKSTFFNAATEGSAAKVGNFPFTTINPNEGIGFYIADCPCVRHEVTGCAPRYGRCVKGRRYVPVKLLDVAGLIPGAHEGRGLGNKFLDDLRHADVLVHIVDVSGTTNEKGETTIGYDASQDHAWLVEEMELWIFNNLWSRWASVARRQRATESSLLTTFSQQFSGYGATQSLVDRVLRTYSERLRKGPPMADVPEPERHGEDDWLPRHVGNDLTLWDKERVMELVKVFVEIRFPFVLVLNKCDVGGDADRNVMKLSEKFSEQPLVMCSALAECFLQKMKQQKYILYEEGDFTFYTRADADDKFGMMDDEVRARARELKPLDEKNAARLEKIKDMVIYRYGSTGVHEAIRAAVSRQGGRVAVYPVRSWSATGTKPSNAFSECMLIPENTPVREFAGMLHAAMERNFLYAEGPDGRRMKESEPLTNDNNVVRIVTASNGS</sequence>
<dbReference type="GO" id="GO:0016887">
    <property type="term" value="F:ATP hydrolysis activity"/>
    <property type="evidence" value="ECO:0007669"/>
    <property type="project" value="TreeGrafter"/>
</dbReference>